<name>A0A1P8UWH7_9RHOB</name>
<protein>
    <submittedName>
        <fullName evidence="2">Uncharacterized protein</fullName>
    </submittedName>
</protein>
<reference evidence="2 3" key="1">
    <citation type="submission" date="2016-04" db="EMBL/GenBank/DDBJ databases">
        <title>Deep-sea bacteria in the southern Pacific.</title>
        <authorList>
            <person name="Tang K."/>
        </authorList>
    </citation>
    <scope>NUCLEOTIDE SEQUENCE [LARGE SCALE GENOMIC DNA]</scope>
    <source>
        <strain evidence="2 3">JLT2014</strain>
    </source>
</reference>
<dbReference type="Proteomes" id="UP000187059">
    <property type="component" value="Chromosome"/>
</dbReference>
<gene>
    <name evidence="2" type="ORF">Ga0080574_TMP3404</name>
</gene>
<organism evidence="2 3">
    <name type="scientific">Salipiger abyssi</name>
    <dbReference type="NCBI Taxonomy" id="1250539"/>
    <lineage>
        <taxon>Bacteria</taxon>
        <taxon>Pseudomonadati</taxon>
        <taxon>Pseudomonadota</taxon>
        <taxon>Alphaproteobacteria</taxon>
        <taxon>Rhodobacterales</taxon>
        <taxon>Roseobacteraceae</taxon>
        <taxon>Salipiger</taxon>
    </lineage>
</organism>
<dbReference type="EMBL" id="CP015093">
    <property type="protein sequence ID" value="APZ53738.1"/>
    <property type="molecule type" value="Genomic_DNA"/>
</dbReference>
<dbReference type="AlphaFoldDB" id="A0A1P8UWH7"/>
<dbReference type="RefSeq" id="WP_237219276.1">
    <property type="nucleotide sequence ID" value="NZ_CP015093.1"/>
</dbReference>
<evidence type="ECO:0000256" key="1">
    <source>
        <dbReference type="SAM" id="MobiDB-lite"/>
    </source>
</evidence>
<evidence type="ECO:0000313" key="2">
    <source>
        <dbReference type="EMBL" id="APZ53738.1"/>
    </source>
</evidence>
<accession>A0A1P8UWH7</accession>
<feature type="compositionally biased region" description="Polar residues" evidence="1">
    <location>
        <begin position="18"/>
        <end position="28"/>
    </location>
</feature>
<feature type="region of interest" description="Disordered" evidence="1">
    <location>
        <begin position="1"/>
        <end position="56"/>
    </location>
</feature>
<evidence type="ECO:0000313" key="3">
    <source>
        <dbReference type="Proteomes" id="UP000187059"/>
    </source>
</evidence>
<dbReference type="KEGG" id="paby:Ga0080574_TMP3404"/>
<dbReference type="STRING" id="1250539.Ga0080574_TMP3404"/>
<sequence length="56" mass="5630">MSAEAAGKHLAAAPKQGAGQTLSSVMESETTDLDAPPSASGETLRMADVAKSRTAK</sequence>
<keyword evidence="3" id="KW-1185">Reference proteome</keyword>
<proteinExistence type="predicted"/>